<evidence type="ECO:0000313" key="8">
    <source>
        <dbReference type="Proteomes" id="UP001634394"/>
    </source>
</evidence>
<gene>
    <name evidence="7" type="ORF">ACJMK2_042385</name>
</gene>
<sequence length="368" mass="42381">MIERIWNFIKRHKKKVVVTGIVTWGGIYLFRYVRRKFREFQEIESAECLAQARRQHHFDSNQRTCNITVLSMLPKLREVIIHLLNTEECTERLKSIPSNKLQIWEELKILSFTRCVAIVYGCTMMCLLLRIQLNIIGGYMFLDNAAGRNKGSKELAPPEVQEKYLSLIRVFFSEGLAEFIPVVKDAVMKETGSISLKEKLSVSNITAVVSHIRERIENGRESTLRELPTLPLGKYMLNINKTSVQDDIELDIYNKLLHETRDLLESNDFHTVFKLCLDRGFGKLLDFIADHFKEVQKTESSVISLHETSIPVAKLIPFISRLIYKLGSDAPNPLVQEILVLEQTKTFAANIYEAFSHNDDPEDVQLIP</sequence>
<dbReference type="Proteomes" id="UP001634394">
    <property type="component" value="Unassembled WGS sequence"/>
</dbReference>
<comment type="caution">
    <text evidence="7">The sequence shown here is derived from an EMBL/GenBank/DDBJ whole genome shotgun (WGS) entry which is preliminary data.</text>
</comment>
<evidence type="ECO:0000256" key="3">
    <source>
        <dbReference type="ARBA" id="ARBA00022593"/>
    </source>
</evidence>
<evidence type="ECO:0000256" key="2">
    <source>
        <dbReference type="ARBA" id="ARBA00014294"/>
    </source>
</evidence>
<name>A0ABD3W790_SINWO</name>
<dbReference type="PANTHER" id="PTHR28080:SF1">
    <property type="entry name" value="PEROXISOMAL BIOGENESIS FACTOR 3"/>
    <property type="match status" value="1"/>
</dbReference>
<organism evidence="7 8">
    <name type="scientific">Sinanodonta woodiana</name>
    <name type="common">Chinese pond mussel</name>
    <name type="synonym">Anodonta woodiana</name>
    <dbReference type="NCBI Taxonomy" id="1069815"/>
    <lineage>
        <taxon>Eukaryota</taxon>
        <taxon>Metazoa</taxon>
        <taxon>Spiralia</taxon>
        <taxon>Lophotrochozoa</taxon>
        <taxon>Mollusca</taxon>
        <taxon>Bivalvia</taxon>
        <taxon>Autobranchia</taxon>
        <taxon>Heteroconchia</taxon>
        <taxon>Palaeoheterodonta</taxon>
        <taxon>Unionida</taxon>
        <taxon>Unionoidea</taxon>
        <taxon>Unionidae</taxon>
        <taxon>Unioninae</taxon>
        <taxon>Sinanodonta</taxon>
    </lineage>
</organism>
<evidence type="ECO:0000256" key="1">
    <source>
        <dbReference type="ARBA" id="ARBA00011494"/>
    </source>
</evidence>
<feature type="transmembrane region" description="Helical" evidence="6">
    <location>
        <begin position="16"/>
        <end position="33"/>
    </location>
</feature>
<keyword evidence="3" id="KW-0962">Peroxisome biogenesis</keyword>
<dbReference type="EMBL" id="JBJQND010000008">
    <property type="protein sequence ID" value="KAL3869744.1"/>
    <property type="molecule type" value="Genomic_DNA"/>
</dbReference>
<evidence type="ECO:0000313" key="7">
    <source>
        <dbReference type="EMBL" id="KAL3869744.1"/>
    </source>
</evidence>
<comment type="function">
    <text evidence="4">Involved in peroxisome biosynthesis and integrity. Assembles membrane vesicles before the matrix proteins are translocated. As a docking factor for PEX19, is necessary for the import of peroxisomal membrane proteins in the peroxisomes.</text>
</comment>
<dbReference type="AlphaFoldDB" id="A0ABD3W790"/>
<dbReference type="GO" id="GO:0007031">
    <property type="term" value="P:peroxisome organization"/>
    <property type="evidence" value="ECO:0007669"/>
    <property type="project" value="UniProtKB-KW"/>
</dbReference>
<dbReference type="Pfam" id="PF04882">
    <property type="entry name" value="Peroxin-3"/>
    <property type="match status" value="2"/>
</dbReference>
<evidence type="ECO:0000256" key="4">
    <source>
        <dbReference type="ARBA" id="ARBA00025338"/>
    </source>
</evidence>
<comment type="subunit">
    <text evidence="1">Interacts with PEX19.</text>
</comment>
<evidence type="ECO:0000256" key="5">
    <source>
        <dbReference type="ARBA" id="ARBA00029630"/>
    </source>
</evidence>
<reference evidence="7 8" key="1">
    <citation type="submission" date="2024-11" db="EMBL/GenBank/DDBJ databases">
        <title>Chromosome-level genome assembly of the freshwater bivalve Anodonta woodiana.</title>
        <authorList>
            <person name="Chen X."/>
        </authorList>
    </citation>
    <scope>NUCLEOTIDE SEQUENCE [LARGE SCALE GENOMIC DNA]</scope>
    <source>
        <strain evidence="7">MN2024</strain>
        <tissue evidence="7">Gills</tissue>
    </source>
</reference>
<keyword evidence="6" id="KW-0812">Transmembrane</keyword>
<evidence type="ECO:0000256" key="6">
    <source>
        <dbReference type="SAM" id="Phobius"/>
    </source>
</evidence>
<keyword evidence="6" id="KW-0472">Membrane</keyword>
<dbReference type="InterPro" id="IPR006966">
    <property type="entry name" value="Peroxin-3"/>
</dbReference>
<keyword evidence="6" id="KW-1133">Transmembrane helix</keyword>
<dbReference type="PANTHER" id="PTHR28080">
    <property type="entry name" value="PEROXISOMAL BIOGENESIS FACTOR 3"/>
    <property type="match status" value="1"/>
</dbReference>
<keyword evidence="8" id="KW-1185">Reference proteome</keyword>
<protein>
    <recommendedName>
        <fullName evidence="2">Peroxisomal biogenesis factor 3</fullName>
    </recommendedName>
    <alternativeName>
        <fullName evidence="5">Peroxisomal assembly protein PEX3</fullName>
    </alternativeName>
</protein>
<accession>A0ABD3W790</accession>
<proteinExistence type="predicted"/>